<dbReference type="Proteomes" id="UP000541558">
    <property type="component" value="Unassembled WGS sequence"/>
</dbReference>
<feature type="domain" description="BPL/LPL catalytic" evidence="6">
    <location>
        <begin position="38"/>
        <end position="224"/>
    </location>
</feature>
<evidence type="ECO:0000313" key="7">
    <source>
        <dbReference type="EMBL" id="KAF5337092.1"/>
    </source>
</evidence>
<dbReference type="PROSITE" id="PS01313">
    <property type="entry name" value="LIPB"/>
    <property type="match status" value="1"/>
</dbReference>
<dbReference type="Gene3D" id="3.30.930.10">
    <property type="entry name" value="Bira Bifunctional Protein, Domain 2"/>
    <property type="match status" value="1"/>
</dbReference>
<dbReference type="Pfam" id="PF21948">
    <property type="entry name" value="LplA-B_cat"/>
    <property type="match status" value="1"/>
</dbReference>
<evidence type="ECO:0000256" key="5">
    <source>
        <dbReference type="ARBA" id="ARBA00023315"/>
    </source>
</evidence>
<keyword evidence="8" id="KW-1185">Reference proteome</keyword>
<dbReference type="GO" id="GO:0033819">
    <property type="term" value="F:lipoyl(octanoyl) transferase activity"/>
    <property type="evidence" value="ECO:0007669"/>
    <property type="project" value="UniProtKB-EC"/>
</dbReference>
<dbReference type="SUPFAM" id="SSF55681">
    <property type="entry name" value="Class II aaRS and biotin synthetases"/>
    <property type="match status" value="1"/>
</dbReference>
<gene>
    <name evidence="7" type="ORF">D9611_003459</name>
</gene>
<dbReference type="InterPro" id="IPR000544">
    <property type="entry name" value="Octanoyltransferase"/>
</dbReference>
<dbReference type="InterPro" id="IPR004143">
    <property type="entry name" value="BPL_LPL_catalytic"/>
</dbReference>
<dbReference type="PANTHER" id="PTHR10993">
    <property type="entry name" value="OCTANOYLTRANSFERASE"/>
    <property type="match status" value="1"/>
</dbReference>
<dbReference type="AlphaFoldDB" id="A0A8H5FHU4"/>
<keyword evidence="4" id="KW-0808">Transferase</keyword>
<dbReference type="NCBIfam" id="TIGR00214">
    <property type="entry name" value="lipB"/>
    <property type="match status" value="1"/>
</dbReference>
<evidence type="ECO:0000259" key="6">
    <source>
        <dbReference type="PROSITE" id="PS51733"/>
    </source>
</evidence>
<proteinExistence type="inferred from homology"/>
<evidence type="ECO:0000256" key="2">
    <source>
        <dbReference type="ARBA" id="ARBA00007907"/>
    </source>
</evidence>
<comment type="pathway">
    <text evidence="1">Protein modification; protein lipoylation via endogenous pathway; protein N(6)-(lipoyl)lysine from octanoyl-[acyl-carrier-protein]: step 1/2.</text>
</comment>
<dbReference type="OrthoDB" id="19908at2759"/>
<protein>
    <recommendedName>
        <fullName evidence="3">lipoyl(octanoyl) transferase</fullName>
        <ecNumber evidence="3">2.3.1.181</ecNumber>
    </recommendedName>
</protein>
<sequence length="258" mass="28873">MPLPPIFYHAFRPPLPYRPTWLLQESLHRIQLDARRSANHNDLLLLLEHRPVYTAGRRQTEHELDDDRQRLTAIGADFVSASRGGQLTYHGPGQIVGYPLLDLSRHSPVMGARDYVCRMQKTLELHLKEAHGLDLAPSEHTGVFLDPRTKIASIGVQVRHRLTSHGFALNVTHEPRPWFDEVVACGLDGVKAGSIQSATGKPVTVQGEIPGLVERFGRLYGRDMVRLDLSQRNPSTDAILALEQEAAEMGPWAKAPRK</sequence>
<dbReference type="InterPro" id="IPR020605">
    <property type="entry name" value="Octanoyltransferase_CS"/>
</dbReference>
<dbReference type="EC" id="2.3.1.181" evidence="3"/>
<evidence type="ECO:0000256" key="1">
    <source>
        <dbReference type="ARBA" id="ARBA00004821"/>
    </source>
</evidence>
<dbReference type="PROSITE" id="PS51733">
    <property type="entry name" value="BPL_LPL_CATALYTIC"/>
    <property type="match status" value="1"/>
</dbReference>
<accession>A0A8H5FHU4</accession>
<dbReference type="InterPro" id="IPR045864">
    <property type="entry name" value="aa-tRNA-synth_II/BPL/LPL"/>
</dbReference>
<evidence type="ECO:0000256" key="3">
    <source>
        <dbReference type="ARBA" id="ARBA00012334"/>
    </source>
</evidence>
<reference evidence="7 8" key="1">
    <citation type="journal article" date="2020" name="ISME J.">
        <title>Uncovering the hidden diversity of litter-decomposition mechanisms in mushroom-forming fungi.</title>
        <authorList>
            <person name="Floudas D."/>
            <person name="Bentzer J."/>
            <person name="Ahren D."/>
            <person name="Johansson T."/>
            <person name="Persson P."/>
            <person name="Tunlid A."/>
        </authorList>
    </citation>
    <scope>NUCLEOTIDE SEQUENCE [LARGE SCALE GENOMIC DNA]</scope>
    <source>
        <strain evidence="7 8">CBS 175.51</strain>
    </source>
</reference>
<dbReference type="EMBL" id="JAACJK010000057">
    <property type="protein sequence ID" value="KAF5337092.1"/>
    <property type="molecule type" value="Genomic_DNA"/>
</dbReference>
<dbReference type="UniPathway" id="UPA00538">
    <property type="reaction ID" value="UER00592"/>
</dbReference>
<evidence type="ECO:0000313" key="8">
    <source>
        <dbReference type="Proteomes" id="UP000541558"/>
    </source>
</evidence>
<evidence type="ECO:0000256" key="4">
    <source>
        <dbReference type="ARBA" id="ARBA00022679"/>
    </source>
</evidence>
<name>A0A8H5FHU4_9AGAR</name>
<keyword evidence="5" id="KW-0012">Acyltransferase</keyword>
<dbReference type="GO" id="GO:0009249">
    <property type="term" value="P:protein lipoylation"/>
    <property type="evidence" value="ECO:0007669"/>
    <property type="project" value="InterPro"/>
</dbReference>
<organism evidence="7 8">
    <name type="scientific">Ephemerocybe angulata</name>
    <dbReference type="NCBI Taxonomy" id="980116"/>
    <lineage>
        <taxon>Eukaryota</taxon>
        <taxon>Fungi</taxon>
        <taxon>Dikarya</taxon>
        <taxon>Basidiomycota</taxon>
        <taxon>Agaricomycotina</taxon>
        <taxon>Agaricomycetes</taxon>
        <taxon>Agaricomycetidae</taxon>
        <taxon>Agaricales</taxon>
        <taxon>Agaricineae</taxon>
        <taxon>Psathyrellaceae</taxon>
        <taxon>Ephemerocybe</taxon>
    </lineage>
</organism>
<comment type="similarity">
    <text evidence="2">Belongs to the LipB family.</text>
</comment>
<comment type="caution">
    <text evidence="7">The sequence shown here is derived from an EMBL/GenBank/DDBJ whole genome shotgun (WGS) entry which is preliminary data.</text>
</comment>
<dbReference type="PANTHER" id="PTHR10993:SF7">
    <property type="entry name" value="LIPOYLTRANSFERASE 2, MITOCHONDRIAL-RELATED"/>
    <property type="match status" value="1"/>
</dbReference>